<evidence type="ECO:0000313" key="1">
    <source>
        <dbReference type="EMBL" id="RBP70304.1"/>
    </source>
</evidence>
<gene>
    <name evidence="1" type="ORF">DFO65_10975</name>
</gene>
<evidence type="ECO:0000313" key="2">
    <source>
        <dbReference type="Proteomes" id="UP000253509"/>
    </source>
</evidence>
<dbReference type="EMBL" id="QNSB01000009">
    <property type="protein sequence ID" value="RBP70304.1"/>
    <property type="molecule type" value="Genomic_DNA"/>
</dbReference>
<keyword evidence="2" id="KW-1185">Reference proteome</keyword>
<proteinExistence type="predicted"/>
<dbReference type="AlphaFoldDB" id="A0A366IIF2"/>
<accession>A0A366IIF2</accession>
<comment type="caution">
    <text evidence="1">The sequence shown here is derived from an EMBL/GenBank/DDBJ whole genome shotgun (WGS) entry which is preliminary data.</text>
</comment>
<protein>
    <submittedName>
        <fullName evidence="1">Uncharacterized protein</fullName>
    </submittedName>
</protein>
<name>A0A366IIF2_9MICO</name>
<dbReference type="Proteomes" id="UP000253509">
    <property type="component" value="Unassembled WGS sequence"/>
</dbReference>
<reference evidence="1 2" key="1">
    <citation type="submission" date="2018-06" db="EMBL/GenBank/DDBJ databases">
        <title>Freshwater and sediment microbial communities from various areas in North America, analyzing microbe dynamics in response to fracking.</title>
        <authorList>
            <person name="Lamendella R."/>
        </authorList>
    </citation>
    <scope>NUCLEOTIDE SEQUENCE [LARGE SCALE GENOMIC DNA]</scope>
    <source>
        <strain evidence="1 2">3b_TX</strain>
    </source>
</reference>
<organism evidence="1 2">
    <name type="scientific">Brevibacterium celere</name>
    <dbReference type="NCBI Taxonomy" id="225845"/>
    <lineage>
        <taxon>Bacteria</taxon>
        <taxon>Bacillati</taxon>
        <taxon>Actinomycetota</taxon>
        <taxon>Actinomycetes</taxon>
        <taxon>Micrococcales</taxon>
        <taxon>Brevibacteriaceae</taxon>
        <taxon>Brevibacterium</taxon>
    </lineage>
</organism>
<sequence>MPFPTLVGMKDAREVSTAQIVALGLVGGYLTARETGIRPLGGVVLAAAGAYATRTWAVKKGWPATTALTLGYLGGFGLSHPLAKRIGAWPSVLSVTAAVSAAAHFAVDAAPSDG</sequence>